<comment type="caution">
    <text evidence="1">The sequence shown here is derived from an EMBL/GenBank/DDBJ whole genome shotgun (WGS) entry which is preliminary data.</text>
</comment>
<accession>A0A1Q9CD10</accession>
<sequence length="509" mass="55490">MSGFEGNTGYFAGGPVSVPLESEKGRLDFGKVRGKLKAQDHCSAKPVQASRLKFPPPPSFCPRGYLDRQTQRLFDRPLDFEAEQDPPKAVPSVKVRANRTERIALFKALAESGRLRPVRVQASRIPYAGGMFAVPKDLQRDRLVLDARRGNSLSEPPAYWSATMSSASVLLPIILEAHEELRISSADLRDYFYLFQITEQRLTKNLLEGSLTAQECIAVFGHSCTEFAEPSGLVFPSLTARGSPTRASAPGAWTKRTKRTPVSDYWPIRPRGAGPLHSRVASVAGRVLDLNLPAKDGDVIRLSPALGDELWSWVIAGPLCVADLRAQVAEAMFATDASDDRIAAVRADLPCRVAAEVYRHALQKGAWSRLLSEPQAWFKAKGLLEAEDELPGEFDLFEEWMKAQPELAPKEGVDRKRQRILSRLGVAQPELGQLAAPLGTGSFAGASRDTSDCGVELDREGPPGRVPSRNALLSSQMSSALPVCASGDDKGFLSARPSQSRAVHALEML</sequence>
<protein>
    <submittedName>
        <fullName evidence="1">Uncharacterized protein</fullName>
    </submittedName>
</protein>
<reference evidence="1 2" key="1">
    <citation type="submission" date="2016-02" db="EMBL/GenBank/DDBJ databases">
        <title>Genome analysis of coral dinoflagellate symbionts highlights evolutionary adaptations to a symbiotic lifestyle.</title>
        <authorList>
            <person name="Aranda M."/>
            <person name="Li Y."/>
            <person name="Liew Y.J."/>
            <person name="Baumgarten S."/>
            <person name="Simakov O."/>
            <person name="Wilson M."/>
            <person name="Piel J."/>
            <person name="Ashoor H."/>
            <person name="Bougouffa S."/>
            <person name="Bajic V.B."/>
            <person name="Ryu T."/>
            <person name="Ravasi T."/>
            <person name="Bayer T."/>
            <person name="Micklem G."/>
            <person name="Kim H."/>
            <person name="Bhak J."/>
            <person name="Lajeunesse T.C."/>
            <person name="Voolstra C.R."/>
        </authorList>
    </citation>
    <scope>NUCLEOTIDE SEQUENCE [LARGE SCALE GENOMIC DNA]</scope>
    <source>
        <strain evidence="1 2">CCMP2467</strain>
    </source>
</reference>
<name>A0A1Q9CD10_SYMMI</name>
<dbReference type="EMBL" id="LSRX01001343">
    <property type="protein sequence ID" value="OLP80801.1"/>
    <property type="molecule type" value="Genomic_DNA"/>
</dbReference>
<organism evidence="1 2">
    <name type="scientific">Symbiodinium microadriaticum</name>
    <name type="common">Dinoflagellate</name>
    <name type="synonym">Zooxanthella microadriatica</name>
    <dbReference type="NCBI Taxonomy" id="2951"/>
    <lineage>
        <taxon>Eukaryota</taxon>
        <taxon>Sar</taxon>
        <taxon>Alveolata</taxon>
        <taxon>Dinophyceae</taxon>
        <taxon>Suessiales</taxon>
        <taxon>Symbiodiniaceae</taxon>
        <taxon>Symbiodinium</taxon>
    </lineage>
</organism>
<dbReference type="Proteomes" id="UP000186817">
    <property type="component" value="Unassembled WGS sequence"/>
</dbReference>
<evidence type="ECO:0000313" key="1">
    <source>
        <dbReference type="EMBL" id="OLP80801.1"/>
    </source>
</evidence>
<gene>
    <name evidence="1" type="ORF">AK812_SmicGene38723</name>
</gene>
<evidence type="ECO:0000313" key="2">
    <source>
        <dbReference type="Proteomes" id="UP000186817"/>
    </source>
</evidence>
<dbReference type="OrthoDB" id="408776at2759"/>
<dbReference type="AlphaFoldDB" id="A0A1Q9CD10"/>
<keyword evidence="2" id="KW-1185">Reference proteome</keyword>
<proteinExistence type="predicted"/>